<protein>
    <submittedName>
        <fullName evidence="3">LYSM-DOMAIN RECEPTOR-LIKE KINASE-RELATED</fullName>
    </submittedName>
</protein>
<feature type="domain" description="LysM" evidence="2">
    <location>
        <begin position="184"/>
        <end position="228"/>
    </location>
</feature>
<feature type="signal peptide" evidence="1">
    <location>
        <begin position="1"/>
        <end position="24"/>
    </location>
</feature>
<dbReference type="GO" id="GO:0016301">
    <property type="term" value="F:kinase activity"/>
    <property type="evidence" value="ECO:0007669"/>
    <property type="project" value="UniProtKB-KW"/>
</dbReference>
<reference evidence="3" key="1">
    <citation type="submission" date="2022-11" db="EMBL/GenBank/DDBJ databases">
        <authorList>
            <person name="Hyden B.L."/>
            <person name="Feng K."/>
            <person name="Yates T."/>
            <person name="Jawdy S."/>
            <person name="Smart L.B."/>
            <person name="Muchero W."/>
        </authorList>
    </citation>
    <scope>NUCLEOTIDE SEQUENCE</scope>
    <source>
        <tissue evidence="3">Shoot tip</tissue>
    </source>
</reference>
<organism evidence="3 4">
    <name type="scientific">Salix koriyanagi</name>
    <dbReference type="NCBI Taxonomy" id="2511006"/>
    <lineage>
        <taxon>Eukaryota</taxon>
        <taxon>Viridiplantae</taxon>
        <taxon>Streptophyta</taxon>
        <taxon>Embryophyta</taxon>
        <taxon>Tracheophyta</taxon>
        <taxon>Spermatophyta</taxon>
        <taxon>Magnoliopsida</taxon>
        <taxon>eudicotyledons</taxon>
        <taxon>Gunneridae</taxon>
        <taxon>Pentapetalae</taxon>
        <taxon>rosids</taxon>
        <taxon>fabids</taxon>
        <taxon>Malpighiales</taxon>
        <taxon>Salicaceae</taxon>
        <taxon>Saliceae</taxon>
        <taxon>Salix</taxon>
    </lineage>
</organism>
<keyword evidence="4" id="KW-1185">Reference proteome</keyword>
<keyword evidence="3" id="KW-0418">Kinase</keyword>
<keyword evidence="3" id="KW-0675">Receptor</keyword>
<dbReference type="InterPro" id="IPR052611">
    <property type="entry name" value="Plant_RLK_LysM"/>
</dbReference>
<dbReference type="PANTHER" id="PTHR45927:SF6">
    <property type="entry name" value="PROTEIN LYK5"/>
    <property type="match status" value="1"/>
</dbReference>
<evidence type="ECO:0000313" key="4">
    <source>
        <dbReference type="Proteomes" id="UP001151752"/>
    </source>
</evidence>
<evidence type="ECO:0000313" key="3">
    <source>
        <dbReference type="EMBL" id="KAJ6761753.1"/>
    </source>
</evidence>
<dbReference type="Pfam" id="PF23446">
    <property type="entry name" value="LysM1_NFP_LYK"/>
    <property type="match status" value="1"/>
</dbReference>
<dbReference type="InterPro" id="IPR036779">
    <property type="entry name" value="LysM_dom_sf"/>
</dbReference>
<dbReference type="AlphaFoldDB" id="A0A9Q0W9R5"/>
<dbReference type="Proteomes" id="UP001151752">
    <property type="component" value="Chromosome 19"/>
</dbReference>
<proteinExistence type="predicted"/>
<evidence type="ECO:0000259" key="2">
    <source>
        <dbReference type="PROSITE" id="PS51782"/>
    </source>
</evidence>
<dbReference type="InterPro" id="IPR056563">
    <property type="entry name" value="LysM3_LYK4_5"/>
</dbReference>
<dbReference type="Pfam" id="PF23472">
    <property type="entry name" value="LysM2_CERK1_LYK3_4_5"/>
    <property type="match status" value="1"/>
</dbReference>
<dbReference type="InterPro" id="IPR018392">
    <property type="entry name" value="LysM"/>
</dbReference>
<dbReference type="PROSITE" id="PS51782">
    <property type="entry name" value="LYSM"/>
    <property type="match status" value="1"/>
</dbReference>
<feature type="chain" id="PRO_5040401443" evidence="1">
    <location>
        <begin position="25"/>
        <end position="288"/>
    </location>
</feature>
<dbReference type="Gene3D" id="3.10.350.10">
    <property type="entry name" value="LysM domain"/>
    <property type="match status" value="1"/>
</dbReference>
<evidence type="ECO:0000256" key="1">
    <source>
        <dbReference type="SAM" id="SignalP"/>
    </source>
</evidence>
<name>A0A9Q0W9R5_9ROSI</name>
<dbReference type="PANTHER" id="PTHR45927">
    <property type="entry name" value="LYSM-DOMAIN RECEPTOR-LIKE KINASE-RELATED"/>
    <property type="match status" value="1"/>
</dbReference>
<accession>A0A9Q0W9R5</accession>
<gene>
    <name evidence="3" type="ORF">OIU74_024417</name>
</gene>
<comment type="caution">
    <text evidence="3">The sequence shown here is derived from an EMBL/GenBank/DDBJ whole genome shotgun (WGS) entry which is preliminary data.</text>
</comment>
<keyword evidence="1" id="KW-0732">Signal</keyword>
<keyword evidence="3" id="KW-0808">Transferase</keyword>
<dbReference type="Pfam" id="PF23473">
    <property type="entry name" value="LysM3_LYK4_5"/>
    <property type="match status" value="1"/>
</dbReference>
<dbReference type="EMBL" id="JAPFFM010000005">
    <property type="protein sequence ID" value="KAJ6761753.1"/>
    <property type="molecule type" value="Genomic_DNA"/>
</dbReference>
<sequence>MELAFSILLFSFLFASLSHQPSYSQQNYINETQLDCGGDAVLLKGYLCNGPQTCQSFVTFRSRKPYNTPVRIASLLASETSDVVAINNVSAKSAIPPNKMIIIPVTCSCFDNIYKHPAPYTVKENNTYYVIATEIYQGLSTCQAVLSQNYYEVEEIALGVDTMVPIRCACPSKNQIANGVISLMSYMPAEGDTLTRMGELFGVTPQSIMDANTISQNTTISLLTPILIPLRDESCPVSPTSFFCRCSNGQFSYRYGNACEIDDKDGEDFPVKLIILLGMSPPASLHFI</sequence>
<dbReference type="InterPro" id="IPR056561">
    <property type="entry name" value="NFP_LYK_LysM1"/>
</dbReference>
<dbReference type="InterPro" id="IPR056562">
    <property type="entry name" value="LysM2_CERK1_LYK3_4_5"/>
</dbReference>
<reference evidence="3" key="2">
    <citation type="journal article" date="2023" name="Int. J. Mol. Sci.">
        <title>De Novo Assembly and Annotation of 11 Diverse Shrub Willow (Salix) Genomes Reveals Novel Gene Organization in Sex-Linked Regions.</title>
        <authorList>
            <person name="Hyden B."/>
            <person name="Feng K."/>
            <person name="Yates T.B."/>
            <person name="Jawdy S."/>
            <person name="Cereghino C."/>
            <person name="Smart L.B."/>
            <person name="Muchero W."/>
        </authorList>
    </citation>
    <scope>NUCLEOTIDE SEQUENCE</scope>
    <source>
        <tissue evidence="3">Shoot tip</tissue>
    </source>
</reference>